<feature type="chain" id="PRO_5032656784" evidence="1">
    <location>
        <begin position="19"/>
        <end position="298"/>
    </location>
</feature>
<organism evidence="2">
    <name type="scientific">Ignavibacterium album</name>
    <dbReference type="NCBI Taxonomy" id="591197"/>
    <lineage>
        <taxon>Bacteria</taxon>
        <taxon>Pseudomonadati</taxon>
        <taxon>Ignavibacteriota</taxon>
        <taxon>Ignavibacteria</taxon>
        <taxon>Ignavibacteriales</taxon>
        <taxon>Ignavibacteriaceae</taxon>
        <taxon>Ignavibacterium</taxon>
    </lineage>
</organism>
<dbReference type="NCBIfam" id="NF033709">
    <property type="entry name" value="PorV_fam"/>
    <property type="match status" value="1"/>
</dbReference>
<evidence type="ECO:0000256" key="1">
    <source>
        <dbReference type="SAM" id="SignalP"/>
    </source>
</evidence>
<dbReference type="Gene3D" id="2.40.160.60">
    <property type="entry name" value="Outer membrane protein transport protein (OMPP1/FadL/TodX)"/>
    <property type="match status" value="1"/>
</dbReference>
<name>A0A832DEZ9_9BACT</name>
<evidence type="ECO:0000313" key="2">
    <source>
        <dbReference type="EMBL" id="HGT46770.1"/>
    </source>
</evidence>
<dbReference type="AlphaFoldDB" id="A0A832DEZ9"/>
<comment type="caution">
    <text evidence="2">The sequence shown here is derived from an EMBL/GenBank/DDBJ whole genome shotgun (WGS) entry which is preliminary data.</text>
</comment>
<keyword evidence="1" id="KW-0732">Signal</keyword>
<reference evidence="2" key="1">
    <citation type="journal article" date="2020" name="mSystems">
        <title>Genome- and Community-Level Interaction Insights into Carbon Utilization and Element Cycling Functions of Hydrothermarchaeota in Hydrothermal Sediment.</title>
        <authorList>
            <person name="Zhou Z."/>
            <person name="Liu Y."/>
            <person name="Xu W."/>
            <person name="Pan J."/>
            <person name="Luo Z.H."/>
            <person name="Li M."/>
        </authorList>
    </citation>
    <scope>NUCLEOTIDE SEQUENCE [LARGE SCALE GENOMIC DNA]</scope>
    <source>
        <strain evidence="2">SpSt-500</strain>
    </source>
</reference>
<proteinExistence type="predicted"/>
<protein>
    <submittedName>
        <fullName evidence="2">PorV/PorQ family protein</fullName>
    </submittedName>
</protein>
<dbReference type="SUPFAM" id="SSF56935">
    <property type="entry name" value="Porins"/>
    <property type="match status" value="1"/>
</dbReference>
<dbReference type="EMBL" id="DSVI01000004">
    <property type="protein sequence ID" value="HGT46770.1"/>
    <property type="molecule type" value="Genomic_DNA"/>
</dbReference>
<gene>
    <name evidence="2" type="ORF">ENS56_01905</name>
</gene>
<accession>A0A832DEZ9</accession>
<feature type="signal peptide" evidence="1">
    <location>
        <begin position="1"/>
        <end position="18"/>
    </location>
</feature>
<sequence length="298" mass="33239">MKKFFVLAIIFFSVQLYSQNAGNTGLSFLKFGFGARNTAMGDVGNSVSNDLTALYYNPARLSNNKQNEVNFTHNSWIQDVSSEMFGIKTFLFELPVAIGFNVTNISDIEVRQIPGEPISKFDANYFYGSLSTAYQIDEMISVGATVKYLYEGLLNDESTGYGIDLGAFYKLPVEGLSVSAAIRNLGSMNELRNEATKLPSELRVGPAYNFKIEDYKLDLTAAGEYQKYFDADDHMNFGFEVLYDNLIAVRGGYQTNYESRDFTAGIGLMWGNLKFDYSYIPFSLGVGSANLFSLGFKF</sequence>